<name>A0A0F9UTI8_9ZZZZ</name>
<dbReference type="EMBL" id="LAZR01000825">
    <property type="protein sequence ID" value="KKN56948.1"/>
    <property type="molecule type" value="Genomic_DNA"/>
</dbReference>
<proteinExistence type="predicted"/>
<reference evidence="2" key="1">
    <citation type="journal article" date="2015" name="Nature">
        <title>Complex archaea that bridge the gap between prokaryotes and eukaryotes.</title>
        <authorList>
            <person name="Spang A."/>
            <person name="Saw J.H."/>
            <person name="Jorgensen S.L."/>
            <person name="Zaremba-Niedzwiedzka K."/>
            <person name="Martijn J."/>
            <person name="Lind A.E."/>
            <person name="van Eijk R."/>
            <person name="Schleper C."/>
            <person name="Guy L."/>
            <person name="Ettema T.J."/>
        </authorList>
    </citation>
    <scope>NUCLEOTIDE SEQUENCE</scope>
</reference>
<gene>
    <name evidence="2" type="ORF">LCGC14_0566700</name>
</gene>
<dbReference type="AlphaFoldDB" id="A0A0F9UTI8"/>
<organism evidence="2">
    <name type="scientific">marine sediment metagenome</name>
    <dbReference type="NCBI Taxonomy" id="412755"/>
    <lineage>
        <taxon>unclassified sequences</taxon>
        <taxon>metagenomes</taxon>
        <taxon>ecological metagenomes</taxon>
    </lineage>
</organism>
<evidence type="ECO:0000313" key="2">
    <source>
        <dbReference type="EMBL" id="KKN56948.1"/>
    </source>
</evidence>
<sequence length="347" mass="40856">MGLLSGGGPMSTPPNFVEDVNNRILELHKLYGGCFSVGGAERQRLWILRLERRIEALEKWREIDKKIILEKKKEISELRIKFESYTTTNHTQAIREDQQKQITELQAKVSNPEWLDVVILELMEPQIMELKEQIESQNKFWHILSEDMVKIREVLLDFFLSMKFHYKNEEDKTFDYWYEYFRDLLKKLSGENSVPKTEEDILHDSYGHKKGNPKTPFQNSNPLGDCTSQCGKDWNDSFCSDCNDSKPKTLMIDKIREAKYLNSLERDTKTRQTDYDTTSEISLLNRLLTKHMPNYVRVAKEDLTWLLDAVKKVVFEIDLMGDGKALEFTGDEEKKYRELKERYGIDD</sequence>
<accession>A0A0F9UTI8</accession>
<feature type="region of interest" description="Disordered" evidence="1">
    <location>
        <begin position="203"/>
        <end position="222"/>
    </location>
</feature>
<comment type="caution">
    <text evidence="2">The sequence shown here is derived from an EMBL/GenBank/DDBJ whole genome shotgun (WGS) entry which is preliminary data.</text>
</comment>
<evidence type="ECO:0000256" key="1">
    <source>
        <dbReference type="SAM" id="MobiDB-lite"/>
    </source>
</evidence>
<protein>
    <submittedName>
        <fullName evidence="2">Uncharacterized protein</fullName>
    </submittedName>
</protein>